<name>A0AAD7UKZ8_9STRA</name>
<dbReference type="AlphaFoldDB" id="A0AAD7UKZ8"/>
<dbReference type="Proteomes" id="UP001230188">
    <property type="component" value="Unassembled WGS sequence"/>
</dbReference>
<comment type="caution">
    <text evidence="2">The sequence shown here is derived from an EMBL/GenBank/DDBJ whole genome shotgun (WGS) entry which is preliminary data.</text>
</comment>
<feature type="domain" description="Cytochrome b5 heme-binding" evidence="1">
    <location>
        <begin position="359"/>
        <end position="443"/>
    </location>
</feature>
<evidence type="ECO:0000313" key="2">
    <source>
        <dbReference type="EMBL" id="KAJ8611166.1"/>
    </source>
</evidence>
<keyword evidence="3" id="KW-1185">Reference proteome</keyword>
<dbReference type="SUPFAM" id="SSF55856">
    <property type="entry name" value="Cytochrome b5-like heme/steroid binding domain"/>
    <property type="match status" value="1"/>
</dbReference>
<dbReference type="PROSITE" id="PS50255">
    <property type="entry name" value="CYTOCHROME_B5_2"/>
    <property type="match status" value="1"/>
</dbReference>
<gene>
    <name evidence="2" type="ORF">CTAYLR_003542</name>
</gene>
<sequence>MAWRRGTQNQQAKEIRKGHIVEFQLPSSHATAQGDEKVRLRVVDARDGENCGRVALASLPPKLAAIAAREGVRLHAHEHPAAVVVARTGEVEAGAIALNEAQRLNSRVCVDQDVEWTLYRGRHVAMDCREAAIGATDVEIRPDPPLDLVVFEARPRQGPAARVDGVRLASTLARHTFDCLVTLSEVFVVRVDGRDIVARVRELRSVADDDDDEYRGLVLATTETFVVSDDARLLDLSNNPEIPPPEQKADRVEVRCDEDDEIFPVRRALLRPCVSLTRVAQAGKGKYDETTSCSVPLDCCTFDRVLLYLEHAERRPTQVFKFDPLLAPDLLRAAEILGISGLRDRCRQVLGSFEERVSRVPIRLDEVKARNALGGRSTPRSETLLVLDYMVLDITRWLPEHPGGDRIIPDQALDCDCAVMFELYHVSRQSFLYLKEFYLGELALEDRPLLEKPAGDASKPFIDELRRHTPWRLDVNDLPQPTHKSF</sequence>
<organism evidence="2 3">
    <name type="scientific">Chrysophaeum taylorii</name>
    <dbReference type="NCBI Taxonomy" id="2483200"/>
    <lineage>
        <taxon>Eukaryota</taxon>
        <taxon>Sar</taxon>
        <taxon>Stramenopiles</taxon>
        <taxon>Ochrophyta</taxon>
        <taxon>Pelagophyceae</taxon>
        <taxon>Pelagomonadales</taxon>
        <taxon>Pelagomonadaceae</taxon>
        <taxon>Chrysophaeum</taxon>
    </lineage>
</organism>
<dbReference type="EMBL" id="JAQMWT010000081">
    <property type="protein sequence ID" value="KAJ8611166.1"/>
    <property type="molecule type" value="Genomic_DNA"/>
</dbReference>
<evidence type="ECO:0000313" key="3">
    <source>
        <dbReference type="Proteomes" id="UP001230188"/>
    </source>
</evidence>
<accession>A0AAD7UKZ8</accession>
<dbReference type="Gene3D" id="3.10.120.10">
    <property type="entry name" value="Cytochrome b5-like heme/steroid binding domain"/>
    <property type="match status" value="1"/>
</dbReference>
<protein>
    <recommendedName>
        <fullName evidence="1">Cytochrome b5 heme-binding domain-containing protein</fullName>
    </recommendedName>
</protein>
<dbReference type="InterPro" id="IPR001199">
    <property type="entry name" value="Cyt_B5-like_heme/steroid-bd"/>
</dbReference>
<reference evidence="2" key="1">
    <citation type="submission" date="2023-01" db="EMBL/GenBank/DDBJ databases">
        <title>Metagenome sequencing of chrysophaentin producing Chrysophaeum taylorii.</title>
        <authorList>
            <person name="Davison J."/>
            <person name="Bewley C."/>
        </authorList>
    </citation>
    <scope>NUCLEOTIDE SEQUENCE</scope>
    <source>
        <strain evidence="2">NIES-1699</strain>
    </source>
</reference>
<proteinExistence type="predicted"/>
<dbReference type="InterPro" id="IPR036400">
    <property type="entry name" value="Cyt_B5-like_heme/steroid_sf"/>
</dbReference>
<evidence type="ECO:0000259" key="1">
    <source>
        <dbReference type="PROSITE" id="PS50255"/>
    </source>
</evidence>
<dbReference type="Pfam" id="PF00173">
    <property type="entry name" value="Cyt-b5"/>
    <property type="match status" value="1"/>
</dbReference>